<proteinExistence type="predicted"/>
<gene>
    <name evidence="1" type="ORF">ACFQL7_10185</name>
</gene>
<dbReference type="RefSeq" id="WP_264383041.1">
    <property type="nucleotide sequence ID" value="NZ_CP109979.1"/>
</dbReference>
<reference evidence="1 2" key="1">
    <citation type="journal article" date="2019" name="Int. J. Syst. Evol. Microbiol.">
        <title>The Global Catalogue of Microorganisms (GCM) 10K type strain sequencing project: providing services to taxonomists for standard genome sequencing and annotation.</title>
        <authorList>
            <consortium name="The Broad Institute Genomics Platform"/>
            <consortium name="The Broad Institute Genome Sequencing Center for Infectious Disease"/>
            <person name="Wu L."/>
            <person name="Ma J."/>
        </authorList>
    </citation>
    <scope>NUCLEOTIDE SEQUENCE [LARGE SCALE GENOMIC DNA]</scope>
    <source>
        <strain evidence="1 2">RDMS1</strain>
    </source>
</reference>
<evidence type="ECO:0000313" key="1">
    <source>
        <dbReference type="EMBL" id="MFC7190185.1"/>
    </source>
</evidence>
<organism evidence="1 2">
    <name type="scientific">Halocatena marina</name>
    <dbReference type="NCBI Taxonomy" id="2934937"/>
    <lineage>
        <taxon>Archaea</taxon>
        <taxon>Methanobacteriati</taxon>
        <taxon>Methanobacteriota</taxon>
        <taxon>Stenosarchaea group</taxon>
        <taxon>Halobacteria</taxon>
        <taxon>Halobacteriales</taxon>
        <taxon>Natronomonadaceae</taxon>
        <taxon>Halocatena</taxon>
    </lineage>
</organism>
<accession>A0ABD5YUL3</accession>
<protein>
    <submittedName>
        <fullName evidence="1">Uncharacterized protein</fullName>
    </submittedName>
</protein>
<name>A0ABD5YUL3_9EURY</name>
<dbReference type="AlphaFoldDB" id="A0ABD5YUL3"/>
<dbReference type="Proteomes" id="UP001596417">
    <property type="component" value="Unassembled WGS sequence"/>
</dbReference>
<dbReference type="EMBL" id="JBHTAX010000001">
    <property type="protein sequence ID" value="MFC7190185.1"/>
    <property type="molecule type" value="Genomic_DNA"/>
</dbReference>
<comment type="caution">
    <text evidence="1">The sequence shown here is derived from an EMBL/GenBank/DDBJ whole genome shotgun (WGS) entry which is preliminary data.</text>
</comment>
<sequence length="43" mass="4782">MTSRRLSEEGRLQYLGPKIDLLGRSNVTVVLFRTPAARTGCAF</sequence>
<dbReference type="GeneID" id="76199769"/>
<evidence type="ECO:0000313" key="2">
    <source>
        <dbReference type="Proteomes" id="UP001596417"/>
    </source>
</evidence>
<keyword evidence="2" id="KW-1185">Reference proteome</keyword>